<dbReference type="HAMAP" id="MF_00163">
    <property type="entry name" value="Pep_deformylase"/>
    <property type="match status" value="1"/>
</dbReference>
<dbReference type="SUPFAM" id="SSF56420">
    <property type="entry name" value="Peptide deformylase"/>
    <property type="match status" value="1"/>
</dbReference>
<feature type="binding site" evidence="2">
    <location>
        <position position="136"/>
    </location>
    <ligand>
        <name>Fe cation</name>
        <dbReference type="ChEBI" id="CHEBI:24875"/>
    </ligand>
</feature>
<sequence>MIYSVRTYPDPVLKKKAEVVTSFDAELAVIVDNMFETMYHARGVGLAAPQVGILKQLCVMDPNSGDENLDAEPVVLINPVLVRGEGEIHYEEGCLSVPGHYAEVTRFEEISVQAHTLLGELRQFEFKGFAAIVCQHEMDHLHGKLFIDRIGSSERDLIKRRVRKAQKEKTSV</sequence>
<keyword evidence="2 3" id="KW-0378">Hydrolase</keyword>
<dbReference type="Proteomes" id="UP000528322">
    <property type="component" value="Unassembled WGS sequence"/>
</dbReference>
<dbReference type="RefSeq" id="WP_183731302.1">
    <property type="nucleotide sequence ID" value="NZ_JACHID010000006.1"/>
</dbReference>
<keyword evidence="2" id="KW-0648">Protein biosynthesis</keyword>
<dbReference type="PANTHER" id="PTHR10458:SF22">
    <property type="entry name" value="PEPTIDE DEFORMYLASE"/>
    <property type="match status" value="1"/>
</dbReference>
<dbReference type="Gene3D" id="3.90.45.10">
    <property type="entry name" value="Peptide deformylase"/>
    <property type="match status" value="1"/>
</dbReference>
<comment type="caution">
    <text evidence="3">The sequence shown here is derived from an EMBL/GenBank/DDBJ whole genome shotgun (WGS) entry which is preliminary data.</text>
</comment>
<keyword evidence="2" id="KW-0479">Metal-binding</keyword>
<comment type="catalytic activity">
    <reaction evidence="2">
        <text>N-terminal N-formyl-L-methionyl-[peptide] + H2O = N-terminal L-methionyl-[peptide] + formate</text>
        <dbReference type="Rhea" id="RHEA:24420"/>
        <dbReference type="Rhea" id="RHEA-COMP:10639"/>
        <dbReference type="Rhea" id="RHEA-COMP:10640"/>
        <dbReference type="ChEBI" id="CHEBI:15377"/>
        <dbReference type="ChEBI" id="CHEBI:15740"/>
        <dbReference type="ChEBI" id="CHEBI:49298"/>
        <dbReference type="ChEBI" id="CHEBI:64731"/>
        <dbReference type="EC" id="3.5.1.88"/>
    </reaction>
</comment>
<dbReference type="AlphaFoldDB" id="A0A7W7Y4C3"/>
<evidence type="ECO:0000256" key="2">
    <source>
        <dbReference type="HAMAP-Rule" id="MF_00163"/>
    </source>
</evidence>
<keyword evidence="2" id="KW-0408">Iron</keyword>
<dbReference type="GO" id="GO:0046872">
    <property type="term" value="F:metal ion binding"/>
    <property type="evidence" value="ECO:0007669"/>
    <property type="project" value="UniProtKB-KW"/>
</dbReference>
<dbReference type="EMBL" id="JACHID010000006">
    <property type="protein sequence ID" value="MBB5021845.1"/>
    <property type="molecule type" value="Genomic_DNA"/>
</dbReference>
<feature type="binding site" evidence="2">
    <location>
        <position position="140"/>
    </location>
    <ligand>
        <name>Fe cation</name>
        <dbReference type="ChEBI" id="CHEBI:24875"/>
    </ligand>
</feature>
<dbReference type="NCBIfam" id="NF001159">
    <property type="entry name" value="PRK00150.1-3"/>
    <property type="match status" value="1"/>
</dbReference>
<gene>
    <name evidence="2" type="primary">def</name>
    <name evidence="3" type="ORF">HNR37_001159</name>
</gene>
<comment type="cofactor">
    <cofactor evidence="2">
        <name>Fe(2+)</name>
        <dbReference type="ChEBI" id="CHEBI:29033"/>
    </cofactor>
    <text evidence="2">Binds 1 Fe(2+) ion.</text>
</comment>
<keyword evidence="4" id="KW-1185">Reference proteome</keyword>
<feature type="binding site" evidence="2">
    <location>
        <position position="94"/>
    </location>
    <ligand>
        <name>Fe cation</name>
        <dbReference type="ChEBI" id="CHEBI:24875"/>
    </ligand>
</feature>
<proteinExistence type="inferred from homology"/>
<comment type="function">
    <text evidence="2">Removes the formyl group from the N-terminal Met of newly synthesized proteins. Requires at least a dipeptide for an efficient rate of reaction. N-terminal L-methionine is a prerequisite for activity but the enzyme has broad specificity at other positions.</text>
</comment>
<reference evidence="3 4" key="1">
    <citation type="submission" date="2020-08" db="EMBL/GenBank/DDBJ databases">
        <title>Genomic Encyclopedia of Type Strains, Phase IV (KMG-IV): sequencing the most valuable type-strain genomes for metagenomic binning, comparative biology and taxonomic classification.</title>
        <authorList>
            <person name="Goeker M."/>
        </authorList>
    </citation>
    <scope>NUCLEOTIDE SEQUENCE [LARGE SCALE GENOMIC DNA]</scope>
    <source>
        <strain evidence="3 4">DSM 22071</strain>
    </source>
</reference>
<dbReference type="PIRSF" id="PIRSF004749">
    <property type="entry name" value="Pep_def"/>
    <property type="match status" value="1"/>
</dbReference>
<accession>A0A7W7Y4C3</accession>
<evidence type="ECO:0000256" key="1">
    <source>
        <dbReference type="ARBA" id="ARBA00010759"/>
    </source>
</evidence>
<comment type="similarity">
    <text evidence="1 2">Belongs to the polypeptide deformylase family.</text>
</comment>
<evidence type="ECO:0000313" key="4">
    <source>
        <dbReference type="Proteomes" id="UP000528322"/>
    </source>
</evidence>
<dbReference type="CDD" id="cd00487">
    <property type="entry name" value="Pep_deformylase"/>
    <property type="match status" value="1"/>
</dbReference>
<dbReference type="GO" id="GO:0042586">
    <property type="term" value="F:peptide deformylase activity"/>
    <property type="evidence" value="ECO:0007669"/>
    <property type="project" value="UniProtKB-UniRule"/>
</dbReference>
<dbReference type="PRINTS" id="PR01576">
    <property type="entry name" value="PDEFORMYLASE"/>
</dbReference>
<dbReference type="Pfam" id="PF01327">
    <property type="entry name" value="Pep_deformylase"/>
    <property type="match status" value="1"/>
</dbReference>
<evidence type="ECO:0000313" key="3">
    <source>
        <dbReference type="EMBL" id="MBB5021845.1"/>
    </source>
</evidence>
<dbReference type="InterPro" id="IPR023635">
    <property type="entry name" value="Peptide_deformylase"/>
</dbReference>
<name>A0A7W7Y4C3_9BACT</name>
<dbReference type="NCBIfam" id="TIGR00079">
    <property type="entry name" value="pept_deformyl"/>
    <property type="match status" value="1"/>
</dbReference>
<dbReference type="PANTHER" id="PTHR10458">
    <property type="entry name" value="PEPTIDE DEFORMYLASE"/>
    <property type="match status" value="1"/>
</dbReference>
<dbReference type="GO" id="GO:0006412">
    <property type="term" value="P:translation"/>
    <property type="evidence" value="ECO:0007669"/>
    <property type="project" value="UniProtKB-UniRule"/>
</dbReference>
<dbReference type="InterPro" id="IPR036821">
    <property type="entry name" value="Peptide_deformylase_sf"/>
</dbReference>
<organism evidence="3 4">
    <name type="scientific">Desulfurispira natronophila</name>
    <dbReference type="NCBI Taxonomy" id="682562"/>
    <lineage>
        <taxon>Bacteria</taxon>
        <taxon>Pseudomonadati</taxon>
        <taxon>Chrysiogenota</taxon>
        <taxon>Chrysiogenia</taxon>
        <taxon>Chrysiogenales</taxon>
        <taxon>Chrysiogenaceae</taxon>
        <taxon>Desulfurispira</taxon>
    </lineage>
</organism>
<protein>
    <recommendedName>
        <fullName evidence="2">Peptide deformylase</fullName>
        <shortName evidence="2">PDF</shortName>
        <ecNumber evidence="2">3.5.1.88</ecNumber>
    </recommendedName>
    <alternativeName>
        <fullName evidence="2">Polypeptide deformylase</fullName>
    </alternativeName>
</protein>
<dbReference type="EC" id="3.5.1.88" evidence="2"/>
<feature type="active site" evidence="2">
    <location>
        <position position="137"/>
    </location>
</feature>